<feature type="transmembrane region" description="Helical" evidence="1">
    <location>
        <begin position="20"/>
        <end position="37"/>
    </location>
</feature>
<keyword evidence="1" id="KW-0812">Transmembrane</keyword>
<dbReference type="Proteomes" id="UP000019433">
    <property type="component" value="Chromosome"/>
</dbReference>
<reference evidence="2 3" key="1">
    <citation type="journal article" date="2014" name="Syst. Appl. Microbiol.">
        <title>Evidence for the existence of two new members of the family Chlamydiaceae and proposal of Chlamydia avium sp. nov. and Chlamydia gallinacea sp. nov.</title>
        <authorList>
            <person name="Sachse K."/>
            <person name="Laroucau K."/>
            <person name="Riege K."/>
            <person name="Wehner S."/>
            <person name="Dilcher M."/>
            <person name="Creasy H.H."/>
            <person name="Weidmann M."/>
            <person name="Myers G."/>
            <person name="Vorimore F."/>
            <person name="Vicari N."/>
            <person name="Magnino S."/>
            <person name="Liebler-Tenorio E."/>
            <person name="Ruettger A."/>
            <person name="Bavoil P.M."/>
            <person name="Hufert F.T."/>
            <person name="Rossello-Mora R."/>
            <person name="Marz M."/>
        </authorList>
    </citation>
    <scope>NUCLEOTIDE SEQUENCE [LARGE SCALE GENOMIC DNA]</scope>
    <source>
        <strain evidence="2 3">10DC88</strain>
    </source>
</reference>
<dbReference type="KEGG" id="cav:M832_03030"/>
<gene>
    <name evidence="2" type="ORF">M832_03030</name>
</gene>
<keyword evidence="1" id="KW-1133">Transmembrane helix</keyword>
<name>W8JQR9_9CHLA</name>
<dbReference type="HOGENOM" id="CLU_2449237_0_0_0"/>
<sequence>MKKALRLLLDLHHGEEKRVFLFLLLGLIWGTGCYGTLALSEGLFLENLGTENLPATYLSSSFILCVFSSLILYNLFKKKFPQNPYFSSL</sequence>
<organism evidence="2 3">
    <name type="scientific">Chlamydia avium 10DC88</name>
    <dbReference type="NCBI Taxonomy" id="1229831"/>
    <lineage>
        <taxon>Bacteria</taxon>
        <taxon>Pseudomonadati</taxon>
        <taxon>Chlamydiota</taxon>
        <taxon>Chlamydiia</taxon>
        <taxon>Chlamydiales</taxon>
        <taxon>Chlamydiaceae</taxon>
        <taxon>Chlamydia/Chlamydophila group</taxon>
        <taxon>Chlamydia</taxon>
    </lineage>
</organism>
<accession>W8JQR9</accession>
<dbReference type="STRING" id="1229831.M832_03030"/>
<feature type="transmembrane region" description="Helical" evidence="1">
    <location>
        <begin position="57"/>
        <end position="76"/>
    </location>
</feature>
<proteinExistence type="predicted"/>
<protein>
    <submittedName>
        <fullName evidence="2">Uncharacterized protein</fullName>
    </submittedName>
</protein>
<evidence type="ECO:0000313" key="2">
    <source>
        <dbReference type="EMBL" id="AHK63168.1"/>
    </source>
</evidence>
<dbReference type="eggNOG" id="COG3202">
    <property type="taxonomic scope" value="Bacteria"/>
</dbReference>
<dbReference type="AlphaFoldDB" id="W8JQR9"/>
<dbReference type="EMBL" id="CP006571">
    <property type="protein sequence ID" value="AHK63168.1"/>
    <property type="molecule type" value="Genomic_DNA"/>
</dbReference>
<evidence type="ECO:0000256" key="1">
    <source>
        <dbReference type="SAM" id="Phobius"/>
    </source>
</evidence>
<dbReference type="PROSITE" id="PS51257">
    <property type="entry name" value="PROKAR_LIPOPROTEIN"/>
    <property type="match status" value="1"/>
</dbReference>
<keyword evidence="1" id="KW-0472">Membrane</keyword>
<evidence type="ECO:0000313" key="3">
    <source>
        <dbReference type="Proteomes" id="UP000019433"/>
    </source>
</evidence>